<protein>
    <submittedName>
        <fullName evidence="3">N-carbamoyl-L-amino acid amidohydrolase</fullName>
    </submittedName>
</protein>
<dbReference type="OrthoDB" id="7848279at2"/>
<dbReference type="Gene3D" id="2.60.120.380">
    <property type="match status" value="3"/>
</dbReference>
<keyword evidence="2" id="KW-0732">Signal</keyword>
<keyword evidence="4" id="KW-1185">Reference proteome</keyword>
<sequence length="420" mass="43121">MNKTTFFLGATAACAFALPAAAQDLCGGAVSSGAWIGGDEANSDISTAGSHSDQLALVLLGNAHVSLFTVSSPTDVRLEAQGQGSGDPLIELLDGNGSVVGGDDDGGGGTSSLMTQTLQPGQYCLLTNSYDTMAPLTATVRIGRTEHEALTEVGQSGGDRGGEGSDGGGDMPPVEMDDCGGLWELADGPIDGQLGGGGITMTETINQVPGYSFQLASDAMITITAENEAADPVLTITDSTGGFIAENDDFDGLNSRIDFTTPLAAGNYCIKLDALSDGNVPVTVSVTEYDPAAAAAAMYDRGETAPPMDGSYPITDIGTIDGRVVEMVQIDGDDAKWFSVSVDAAGLLLIEAIGGNMGDPVLRLFDDVGREIGYNDDFGMGLDSQVAARVQPGTFLLAVMDISGSSPQLRVVMERFVSAR</sequence>
<proteinExistence type="predicted"/>
<dbReference type="STRING" id="314256.OG2516_09899"/>
<accession>Q2CDK4</accession>
<comment type="caution">
    <text evidence="3">The sequence shown here is derived from an EMBL/GenBank/DDBJ whole genome shotgun (WGS) entry which is preliminary data.</text>
</comment>
<organism evidence="3 4">
    <name type="scientific">Oceanicola granulosus (strain ATCC BAA-861 / DSM 15982 / KCTC 12143 / HTCC2516)</name>
    <dbReference type="NCBI Taxonomy" id="314256"/>
    <lineage>
        <taxon>Bacteria</taxon>
        <taxon>Pseudomonadati</taxon>
        <taxon>Pseudomonadota</taxon>
        <taxon>Alphaproteobacteria</taxon>
        <taxon>Rhodobacterales</taxon>
        <taxon>Roseobacteraceae</taxon>
        <taxon>Oceanicola</taxon>
    </lineage>
</organism>
<evidence type="ECO:0000313" key="3">
    <source>
        <dbReference type="EMBL" id="EAR50707.1"/>
    </source>
</evidence>
<name>Q2CDK4_OCEGH</name>
<feature type="signal peptide" evidence="2">
    <location>
        <begin position="1"/>
        <end position="22"/>
    </location>
</feature>
<dbReference type="HOGENOM" id="CLU_681212_0_0_5"/>
<keyword evidence="3" id="KW-0378">Hydrolase</keyword>
<dbReference type="RefSeq" id="WP_007255500.1">
    <property type="nucleotide sequence ID" value="NZ_CH724107.1"/>
</dbReference>
<feature type="chain" id="PRO_5004206875" evidence="2">
    <location>
        <begin position="23"/>
        <end position="420"/>
    </location>
</feature>
<dbReference type="AlphaFoldDB" id="Q2CDK4"/>
<gene>
    <name evidence="3" type="ORF">OG2516_09899</name>
</gene>
<feature type="compositionally biased region" description="Gly residues" evidence="1">
    <location>
        <begin position="155"/>
        <end position="170"/>
    </location>
</feature>
<evidence type="ECO:0000313" key="4">
    <source>
        <dbReference type="Proteomes" id="UP000003635"/>
    </source>
</evidence>
<dbReference type="Proteomes" id="UP000003635">
    <property type="component" value="Unassembled WGS sequence"/>
</dbReference>
<evidence type="ECO:0000256" key="2">
    <source>
        <dbReference type="SAM" id="SignalP"/>
    </source>
</evidence>
<reference evidence="3 4" key="1">
    <citation type="journal article" date="2010" name="J. Bacteriol.">
        <title>Genome sequences of Oceanicola granulosus HTCC2516(T) and Oceanicola batsensis HTCC2597(TDelta).</title>
        <authorList>
            <person name="Thrash J.C."/>
            <person name="Cho J.C."/>
            <person name="Vergin K.L."/>
            <person name="Giovannoni S.J."/>
        </authorList>
    </citation>
    <scope>NUCLEOTIDE SEQUENCE [LARGE SCALE GENOMIC DNA]</scope>
    <source>
        <strain evidence="4">ATCC BAA-861 / DSM 15982 / KCTC 12143 / HTCC2516</strain>
    </source>
</reference>
<dbReference type="GO" id="GO:0016787">
    <property type="term" value="F:hydrolase activity"/>
    <property type="evidence" value="ECO:0007669"/>
    <property type="project" value="UniProtKB-KW"/>
</dbReference>
<dbReference type="EMBL" id="AAOT01000023">
    <property type="protein sequence ID" value="EAR50707.1"/>
    <property type="molecule type" value="Genomic_DNA"/>
</dbReference>
<dbReference type="eggNOG" id="ENOG502ZA93">
    <property type="taxonomic scope" value="Bacteria"/>
</dbReference>
<feature type="region of interest" description="Disordered" evidence="1">
    <location>
        <begin position="150"/>
        <end position="172"/>
    </location>
</feature>
<evidence type="ECO:0000256" key="1">
    <source>
        <dbReference type="SAM" id="MobiDB-lite"/>
    </source>
</evidence>